<dbReference type="InterPro" id="IPR016185">
    <property type="entry name" value="PreATP-grasp_dom_sf"/>
</dbReference>
<feature type="binding site" evidence="7">
    <location>
        <begin position="21"/>
        <end position="22"/>
    </location>
    <ligand>
        <name>N(1)-(5-phospho-beta-D-ribosyl)glycinamide</name>
        <dbReference type="ChEBI" id="CHEBI:143788"/>
    </ligand>
</feature>
<feature type="binding site" evidence="7">
    <location>
        <position position="359"/>
    </location>
    <ligand>
        <name>N(1)-(5-phospho-beta-D-ribosyl)glycinamide</name>
        <dbReference type="ChEBI" id="CHEBI:143788"/>
    </ligand>
</feature>
<dbReference type="EMBL" id="CP029288">
    <property type="protein sequence ID" value="AWR96449.1"/>
    <property type="molecule type" value="Genomic_DNA"/>
</dbReference>
<dbReference type="RefSeq" id="WP_110379339.1">
    <property type="nucleotide sequence ID" value="NZ_CP029288.2"/>
</dbReference>
<dbReference type="EC" id="6.3.1.21" evidence="7"/>
<dbReference type="PROSITE" id="PS50975">
    <property type="entry name" value="ATP_GRASP"/>
    <property type="match status" value="1"/>
</dbReference>
<dbReference type="HAMAP" id="MF_01643">
    <property type="entry name" value="PurT"/>
    <property type="match status" value="1"/>
</dbReference>
<dbReference type="KEGG" id="asul:DFR86_02045"/>
<dbReference type="Gene3D" id="3.30.1490.20">
    <property type="entry name" value="ATP-grasp fold, A domain"/>
    <property type="match status" value="1"/>
</dbReference>
<comment type="caution">
    <text evidence="7">Lacks conserved residue(s) required for the propagation of feature annotation.</text>
</comment>
<keyword evidence="10" id="KW-1185">Reference proteome</keyword>
<evidence type="ECO:0000256" key="1">
    <source>
        <dbReference type="ARBA" id="ARBA00022598"/>
    </source>
</evidence>
<dbReference type="AlphaFoldDB" id="A0A2U9IK77"/>
<keyword evidence="9" id="KW-0808">Transferase</keyword>
<keyword evidence="2 7" id="KW-0479">Metal-binding</keyword>
<dbReference type="GO" id="GO:0006189">
    <property type="term" value="P:'de novo' IMP biosynthetic process"/>
    <property type="evidence" value="ECO:0007669"/>
    <property type="project" value="UniProtKB-UniRule"/>
</dbReference>
<dbReference type="Pfam" id="PF22660">
    <property type="entry name" value="RS_preATP-grasp-like"/>
    <property type="match status" value="1"/>
</dbReference>
<comment type="catalytic activity">
    <reaction evidence="7">
        <text>N(1)-(5-phospho-beta-D-ribosyl)glycinamide + formate + ATP = N(2)-formyl-N(1)-(5-phospho-beta-D-ribosyl)glycinamide + ADP + phosphate + H(+)</text>
        <dbReference type="Rhea" id="RHEA:24829"/>
        <dbReference type="ChEBI" id="CHEBI:15378"/>
        <dbReference type="ChEBI" id="CHEBI:15740"/>
        <dbReference type="ChEBI" id="CHEBI:30616"/>
        <dbReference type="ChEBI" id="CHEBI:43474"/>
        <dbReference type="ChEBI" id="CHEBI:143788"/>
        <dbReference type="ChEBI" id="CHEBI:147286"/>
        <dbReference type="ChEBI" id="CHEBI:456216"/>
        <dbReference type="EC" id="6.3.1.21"/>
    </reaction>
</comment>
<feature type="binding site" evidence="7">
    <location>
        <position position="154"/>
    </location>
    <ligand>
        <name>ATP</name>
        <dbReference type="ChEBI" id="CHEBI:30616"/>
    </ligand>
</feature>
<dbReference type="FunFam" id="3.40.50.20:FF:000022">
    <property type="entry name" value="Formate-dependent phosphoribosylglycinamide formyltransferase"/>
    <property type="match status" value="1"/>
</dbReference>
<evidence type="ECO:0000259" key="8">
    <source>
        <dbReference type="PROSITE" id="PS50975"/>
    </source>
</evidence>
<dbReference type="GO" id="GO:0043815">
    <property type="term" value="F:phosphoribosylglycinamide formyltransferase 2 activity"/>
    <property type="evidence" value="ECO:0007669"/>
    <property type="project" value="UniProtKB-UniRule"/>
</dbReference>
<feature type="binding site" evidence="7">
    <location>
        <position position="282"/>
    </location>
    <ligand>
        <name>Mg(2+)</name>
        <dbReference type="ChEBI" id="CHEBI:18420"/>
    </ligand>
</feature>
<feature type="binding site" evidence="7">
    <location>
        <begin position="366"/>
        <end position="367"/>
    </location>
    <ligand>
        <name>N(1)-(5-phospho-beta-D-ribosyl)glycinamide</name>
        <dbReference type="ChEBI" id="CHEBI:143788"/>
    </ligand>
</feature>
<sequence>MEIGTPLLGDAKKILLLGSGELGKEMAIEAQRMGLEVIAVDRYDMAPAMYVSNRKYVVDMMDGSAIKAIVKRENPDAIIAEIEAINTDALIDLEDTGFRVIPNANAVKTCMNRIELRRLAAEKVKVPTSNYSFAESPEEVKKACKDIGYPCLIKPEMSSSGHGHVLINNEREVEEAYKESISHARGKGKRVIVEEYLKIDTELTILTYRYSTGSGITTSTFQPVEHQRPSYYYVESWQPSSLPSDVIDKAKEYAIRVVEELGGLGIYGVEIIKSGNRVLFSEVSPRPHDTGMVTMVSQDINEFQVHVRSAIGLPTPEVKLLTPAASHVILAEKPLWNPKYSNIDKALSIPGVQIRLFGKPYAYEKRRMGVVLATGNTVEEAKEKARKASSMILITDSI</sequence>
<evidence type="ECO:0000256" key="3">
    <source>
        <dbReference type="ARBA" id="ARBA00022741"/>
    </source>
</evidence>
<feature type="binding site" evidence="7">
    <location>
        <position position="81"/>
    </location>
    <ligand>
        <name>N(1)-(5-phospho-beta-D-ribosyl)glycinamide</name>
        <dbReference type="ChEBI" id="CHEBI:143788"/>
    </ligand>
</feature>
<dbReference type="GO" id="GO:0005829">
    <property type="term" value="C:cytosol"/>
    <property type="evidence" value="ECO:0007669"/>
    <property type="project" value="TreeGrafter"/>
</dbReference>
<dbReference type="InterPro" id="IPR054350">
    <property type="entry name" value="PurT/PurK_preATP-grasp"/>
</dbReference>
<evidence type="ECO:0000256" key="5">
    <source>
        <dbReference type="ARBA" id="ARBA00022840"/>
    </source>
</evidence>
<comment type="pathway">
    <text evidence="7">Purine metabolism; IMP biosynthesis via de novo pathway; N(2)-formyl-N(1)-(5-phospho-D-ribosyl)glycinamide from N(1)-(5-phospho-D-ribosyl)glycinamide (formate route): step 1/1.</text>
</comment>
<keyword evidence="1 7" id="KW-0436">Ligase</keyword>
<feature type="binding site" evidence="7">
    <location>
        <position position="289"/>
    </location>
    <ligand>
        <name>N(1)-(5-phospho-beta-D-ribosyl)glycinamide</name>
        <dbReference type="ChEBI" id="CHEBI:143788"/>
    </ligand>
</feature>
<dbReference type="GeneID" id="36836712"/>
<evidence type="ECO:0000313" key="10">
    <source>
        <dbReference type="Proteomes" id="UP000248410"/>
    </source>
</evidence>
<keyword evidence="3 7" id="KW-0547">Nucleotide-binding</keyword>
<feature type="binding site" evidence="7">
    <location>
        <position position="270"/>
    </location>
    <ligand>
        <name>Mg(2+)</name>
        <dbReference type="ChEBI" id="CHEBI:18420"/>
    </ligand>
</feature>
<dbReference type="InterPro" id="IPR013815">
    <property type="entry name" value="ATP_grasp_subdomain_1"/>
</dbReference>
<reference evidence="9 10" key="1">
    <citation type="submission" date="2018-05" db="EMBL/GenBank/DDBJ databases">
        <title>Complete Genome Sequences of Extremely Thermoacidophilic, Metal-Mobilizing Type-Strain Members of the Archaeal Family Sulfolobaceae: Acidianus brierleyi DSM-1651T, Acidianus sulfidivorans DSM-18786T, Metallosphaera hakonensis DSM-7519T, and Metallosphaera prunae DSM-10039T.</title>
        <authorList>
            <person name="Counts J.A."/>
            <person name="Kelly R.M."/>
        </authorList>
    </citation>
    <scope>NUCLEOTIDE SEQUENCE [LARGE SCALE GENOMIC DNA]</scope>
    <source>
        <strain evidence="9 10">JP7</strain>
    </source>
</reference>
<keyword evidence="5 7" id="KW-0067">ATP-binding</keyword>
<dbReference type="InterPro" id="IPR048740">
    <property type="entry name" value="PurT_C"/>
</dbReference>
<organism evidence="9 10">
    <name type="scientific">Acidianus sulfidivorans JP7</name>
    <dbReference type="NCBI Taxonomy" id="619593"/>
    <lineage>
        <taxon>Archaea</taxon>
        <taxon>Thermoproteota</taxon>
        <taxon>Thermoprotei</taxon>
        <taxon>Sulfolobales</taxon>
        <taxon>Sulfolobaceae</taxon>
        <taxon>Acidianus</taxon>
    </lineage>
</organism>
<dbReference type="PANTHER" id="PTHR43055">
    <property type="entry name" value="FORMATE-DEPENDENT PHOSPHORIBOSYLGLYCINAMIDE FORMYLTRANSFERASE"/>
    <property type="match status" value="1"/>
</dbReference>
<dbReference type="Proteomes" id="UP000248410">
    <property type="component" value="Chromosome"/>
</dbReference>
<dbReference type="InterPro" id="IPR003135">
    <property type="entry name" value="ATP-grasp_carboxylate-amine"/>
</dbReference>
<dbReference type="GO" id="GO:0005524">
    <property type="term" value="F:ATP binding"/>
    <property type="evidence" value="ECO:0007669"/>
    <property type="project" value="UniProtKB-UniRule"/>
</dbReference>
<protein>
    <recommendedName>
        <fullName evidence="7">Formate-dependent phosphoribosylglycinamide formyltransferase</fullName>
        <ecNumber evidence="7">6.3.1.21</ecNumber>
    </recommendedName>
    <alternativeName>
        <fullName evidence="7">5'-phosphoribosylglycinamide transformylase 2</fullName>
    </alternativeName>
    <alternativeName>
        <fullName evidence="7">Formate-dependent GAR transformylase</fullName>
    </alternativeName>
    <alternativeName>
        <fullName evidence="7">GAR transformylase 2</fullName>
        <shortName evidence="7">GART 2</shortName>
    </alternativeName>
    <alternativeName>
        <fullName evidence="7">Non-folate glycinamide ribonucleotide transformylase</fullName>
    </alternativeName>
    <alternativeName>
        <fullName evidence="7">Phosphoribosylglycinamide formyltransferase 2</fullName>
    </alternativeName>
</protein>
<name>A0A2U9IK77_9CREN</name>
<evidence type="ECO:0000313" key="9">
    <source>
        <dbReference type="EMBL" id="AWR96449.1"/>
    </source>
</evidence>
<keyword evidence="6 7" id="KW-0460">Magnesium</keyword>
<comment type="function">
    <text evidence="7">Involved in the de novo purine biosynthesis. Catalyzes the transfer of formate to 5-phospho-ribosyl-glycinamide (GAR), producing 5-phospho-ribosyl-N-formylglycinamide (FGAR). Formate is provided by PurU via hydrolysis of 10-formyl-tetrahydrofolate.</text>
</comment>
<feature type="binding site" evidence="7">
    <location>
        <position position="202"/>
    </location>
    <ligand>
        <name>ATP</name>
        <dbReference type="ChEBI" id="CHEBI:30616"/>
    </ligand>
</feature>
<feature type="domain" description="ATP-grasp" evidence="8">
    <location>
        <begin position="118"/>
        <end position="311"/>
    </location>
</feature>
<gene>
    <name evidence="7" type="primary">purT</name>
    <name evidence="9" type="ORF">DFR86_02045</name>
</gene>
<comment type="similarity">
    <text evidence="7">Belongs to the PurK/PurT family.</text>
</comment>
<feature type="binding site" evidence="7">
    <location>
        <position position="113"/>
    </location>
    <ligand>
        <name>ATP</name>
        <dbReference type="ChEBI" id="CHEBI:30616"/>
    </ligand>
</feature>
<evidence type="ECO:0000256" key="2">
    <source>
        <dbReference type="ARBA" id="ARBA00022723"/>
    </source>
</evidence>
<comment type="subunit">
    <text evidence="7">Homodimer.</text>
</comment>
<proteinExistence type="inferred from homology"/>
<dbReference type="Gene3D" id="3.40.50.20">
    <property type="match status" value="1"/>
</dbReference>
<dbReference type="Pfam" id="PF21244">
    <property type="entry name" value="PurT_C"/>
    <property type="match status" value="1"/>
</dbReference>
<evidence type="ECO:0000256" key="4">
    <source>
        <dbReference type="ARBA" id="ARBA00022755"/>
    </source>
</evidence>
<accession>A0A2U9IK77</accession>
<evidence type="ECO:0000256" key="7">
    <source>
        <dbReference type="HAMAP-Rule" id="MF_01643"/>
    </source>
</evidence>
<dbReference type="InterPro" id="IPR005862">
    <property type="entry name" value="PurT"/>
</dbReference>
<keyword evidence="4 7" id="KW-0658">Purine biosynthesis</keyword>
<dbReference type="UniPathway" id="UPA00074">
    <property type="reaction ID" value="UER00127"/>
</dbReference>
<dbReference type="Gene3D" id="3.30.470.20">
    <property type="entry name" value="ATP-grasp fold, B domain"/>
    <property type="match status" value="1"/>
</dbReference>
<dbReference type="GO" id="GO:0004644">
    <property type="term" value="F:phosphoribosylglycinamide formyltransferase activity"/>
    <property type="evidence" value="ECO:0007669"/>
    <property type="project" value="InterPro"/>
</dbReference>
<dbReference type="NCBIfam" id="NF006766">
    <property type="entry name" value="PRK09288.1"/>
    <property type="match status" value="1"/>
</dbReference>
<dbReference type="SUPFAM" id="SSF56059">
    <property type="entry name" value="Glutathione synthetase ATP-binding domain-like"/>
    <property type="match status" value="1"/>
</dbReference>
<feature type="binding site" evidence="7">
    <location>
        <begin position="194"/>
        <end position="197"/>
    </location>
    <ligand>
        <name>ATP</name>
        <dbReference type="ChEBI" id="CHEBI:30616"/>
    </ligand>
</feature>
<evidence type="ECO:0000256" key="6">
    <source>
        <dbReference type="ARBA" id="ARBA00022842"/>
    </source>
</evidence>
<dbReference type="GO" id="GO:0000287">
    <property type="term" value="F:magnesium ion binding"/>
    <property type="evidence" value="ECO:0007669"/>
    <property type="project" value="InterPro"/>
</dbReference>
<dbReference type="PANTHER" id="PTHR43055:SF1">
    <property type="entry name" value="FORMATE-DEPENDENT PHOSPHORIBOSYLGLYCINAMIDE FORMYLTRANSFERASE"/>
    <property type="match status" value="1"/>
</dbReference>
<dbReference type="SUPFAM" id="SSF52440">
    <property type="entry name" value="PreATP-grasp domain"/>
    <property type="match status" value="1"/>
</dbReference>
<dbReference type="Pfam" id="PF02222">
    <property type="entry name" value="ATP-grasp"/>
    <property type="match status" value="1"/>
</dbReference>
<dbReference type="InterPro" id="IPR011761">
    <property type="entry name" value="ATP-grasp"/>
</dbReference>
<dbReference type="OrthoDB" id="9299at2157"/>